<sequence length="139" mass="15708">MRRITGKLEHSNKQQDGDEDEDEDEGEGEGEEVDEDEEEEVDELEDGYGYGSQKRRNAHTYSQASDDVTSQPPPTLHRQTGRQVHNATVRQTDMRQHEDVRQRGGIEGITTSLVVDRSSMPIYANQLRGHNRPSDGTTV</sequence>
<evidence type="ECO:0000256" key="1">
    <source>
        <dbReference type="SAM" id="MobiDB-lite"/>
    </source>
</evidence>
<protein>
    <submittedName>
        <fullName evidence="2 4">Uncharacterized protein</fullName>
    </submittedName>
</protein>
<reference evidence="4" key="1">
    <citation type="submission" date="2016-06" db="UniProtKB">
        <authorList>
            <consortium name="WormBaseParasite"/>
        </authorList>
    </citation>
    <scope>IDENTIFICATION</scope>
</reference>
<feature type="region of interest" description="Disordered" evidence="1">
    <location>
        <begin position="1"/>
        <end position="105"/>
    </location>
</feature>
<proteinExistence type="predicted"/>
<dbReference type="AlphaFoldDB" id="A0A183IKY9"/>
<feature type="compositionally biased region" description="Basic and acidic residues" evidence="1">
    <location>
        <begin position="92"/>
        <end position="104"/>
    </location>
</feature>
<gene>
    <name evidence="2" type="ORF">SBAD_LOCUS4285</name>
</gene>
<organism evidence="4">
    <name type="scientific">Soboliphyme baturini</name>
    <dbReference type="NCBI Taxonomy" id="241478"/>
    <lineage>
        <taxon>Eukaryota</taxon>
        <taxon>Metazoa</taxon>
        <taxon>Ecdysozoa</taxon>
        <taxon>Nematoda</taxon>
        <taxon>Enoplea</taxon>
        <taxon>Dorylaimia</taxon>
        <taxon>Dioctophymatida</taxon>
        <taxon>Dioctophymatoidea</taxon>
        <taxon>Soboliphymatidae</taxon>
        <taxon>Soboliphyme</taxon>
    </lineage>
</organism>
<evidence type="ECO:0000313" key="4">
    <source>
        <dbReference type="WBParaSite" id="SBAD_0000446901-mRNA-1"/>
    </source>
</evidence>
<dbReference type="Proteomes" id="UP000270296">
    <property type="component" value="Unassembled WGS sequence"/>
</dbReference>
<feature type="compositionally biased region" description="Acidic residues" evidence="1">
    <location>
        <begin position="17"/>
        <end position="46"/>
    </location>
</feature>
<feature type="compositionally biased region" description="Polar residues" evidence="1">
    <location>
        <begin position="59"/>
        <end position="70"/>
    </location>
</feature>
<accession>A0A183IKY9</accession>
<feature type="compositionally biased region" description="Basic and acidic residues" evidence="1">
    <location>
        <begin position="1"/>
        <end position="16"/>
    </location>
</feature>
<feature type="compositionally biased region" description="Polar residues" evidence="1">
    <location>
        <begin position="77"/>
        <end position="91"/>
    </location>
</feature>
<name>A0A183IKY9_9BILA</name>
<reference evidence="2 3" key="2">
    <citation type="submission" date="2018-11" db="EMBL/GenBank/DDBJ databases">
        <authorList>
            <consortium name="Pathogen Informatics"/>
        </authorList>
    </citation>
    <scope>NUCLEOTIDE SEQUENCE [LARGE SCALE GENOMIC DNA]</scope>
</reference>
<keyword evidence="3" id="KW-1185">Reference proteome</keyword>
<dbReference type="EMBL" id="UZAM01008231">
    <property type="protein sequence ID" value="VDP03902.1"/>
    <property type="molecule type" value="Genomic_DNA"/>
</dbReference>
<evidence type="ECO:0000313" key="3">
    <source>
        <dbReference type="Proteomes" id="UP000270296"/>
    </source>
</evidence>
<evidence type="ECO:0000313" key="2">
    <source>
        <dbReference type="EMBL" id="VDP03902.1"/>
    </source>
</evidence>
<dbReference type="WBParaSite" id="SBAD_0000446901-mRNA-1">
    <property type="protein sequence ID" value="SBAD_0000446901-mRNA-1"/>
    <property type="gene ID" value="SBAD_0000446901"/>
</dbReference>